<dbReference type="Proteomes" id="UP000887567">
    <property type="component" value="Unplaced"/>
</dbReference>
<accession>A0A913YD19</accession>
<evidence type="ECO:0000256" key="1">
    <source>
        <dbReference type="SAM" id="SignalP"/>
    </source>
</evidence>
<feature type="chain" id="PRO_5036720973" evidence="1">
    <location>
        <begin position="23"/>
        <end position="191"/>
    </location>
</feature>
<proteinExistence type="predicted"/>
<protein>
    <submittedName>
        <fullName evidence="2">Uncharacterized protein</fullName>
    </submittedName>
</protein>
<organism evidence="2 3">
    <name type="scientific">Exaiptasia diaphana</name>
    <name type="common">Tropical sea anemone</name>
    <name type="synonym">Aiptasia pulchella</name>
    <dbReference type="NCBI Taxonomy" id="2652724"/>
    <lineage>
        <taxon>Eukaryota</taxon>
        <taxon>Metazoa</taxon>
        <taxon>Cnidaria</taxon>
        <taxon>Anthozoa</taxon>
        <taxon>Hexacorallia</taxon>
        <taxon>Actiniaria</taxon>
        <taxon>Aiptasiidae</taxon>
        <taxon>Exaiptasia</taxon>
    </lineage>
</organism>
<keyword evidence="1" id="KW-0732">Signal</keyword>
<dbReference type="RefSeq" id="XP_020917853.1">
    <property type="nucleotide sequence ID" value="XM_021062194.2"/>
</dbReference>
<evidence type="ECO:0000313" key="2">
    <source>
        <dbReference type="EnsemblMetazoa" id="XP_020917853.1"/>
    </source>
</evidence>
<name>A0A913YD19_EXADI</name>
<dbReference type="OMA" id="CERNTAY"/>
<evidence type="ECO:0000313" key="3">
    <source>
        <dbReference type="Proteomes" id="UP000887567"/>
    </source>
</evidence>
<dbReference type="EnsemblMetazoa" id="XM_021062194.2">
    <property type="protein sequence ID" value="XP_020917853.1"/>
    <property type="gene ID" value="LOC110255136"/>
</dbReference>
<feature type="signal peptide" evidence="1">
    <location>
        <begin position="1"/>
        <end position="22"/>
    </location>
</feature>
<reference evidence="2" key="1">
    <citation type="submission" date="2022-11" db="UniProtKB">
        <authorList>
            <consortium name="EnsemblMetazoa"/>
        </authorList>
    </citation>
    <scope>IDENTIFICATION</scope>
</reference>
<sequence>MFIVLFSFFATFLVFTPCLSQGQVTKSGGNQVWKQINLLPVCFEGRGDKPGELTYLLDGTMVGAMKLVYKSGSIRCAHSEAYKSRWGCYHFSHPSIYKHPLNIIVTDVAKNKVYPLDKHIAPGWSKPGLWYYLPFTDSLHSNELVFTNYLDPFYLPQYGRLQIWYGEDLKNWYDSDNVGRVCVDVFIHGLS</sequence>
<dbReference type="KEGG" id="epa:110255136"/>
<dbReference type="AlphaFoldDB" id="A0A913YD19"/>
<dbReference type="GeneID" id="110255136"/>
<keyword evidence="3" id="KW-1185">Reference proteome</keyword>
<dbReference type="OrthoDB" id="5963402at2759"/>